<evidence type="ECO:0000256" key="4">
    <source>
        <dbReference type="ARBA" id="ARBA00022490"/>
    </source>
</evidence>
<evidence type="ECO:0000256" key="5">
    <source>
        <dbReference type="HAMAP-Rule" id="MF_01114"/>
    </source>
</evidence>
<dbReference type="InterPro" id="IPR036388">
    <property type="entry name" value="WH-like_DNA-bd_sf"/>
</dbReference>
<evidence type="ECO:0000313" key="10">
    <source>
        <dbReference type="Proteomes" id="UP001141458"/>
    </source>
</evidence>
<accession>A0A9X3K998</accession>
<dbReference type="Gene3D" id="1.10.10.10">
    <property type="entry name" value="Winged helix-like DNA-binding domain superfamily/Winged helix DNA-binding domain"/>
    <property type="match status" value="3"/>
</dbReference>
<evidence type="ECO:0000259" key="6">
    <source>
        <dbReference type="Pfam" id="PF02631"/>
    </source>
</evidence>
<evidence type="ECO:0000256" key="1">
    <source>
        <dbReference type="ARBA" id="ARBA00004496"/>
    </source>
</evidence>
<dbReference type="Pfam" id="PF21981">
    <property type="entry name" value="RecX_HTH3"/>
    <property type="match status" value="1"/>
</dbReference>
<dbReference type="GO" id="GO:0005737">
    <property type="term" value="C:cytoplasm"/>
    <property type="evidence" value="ECO:0007669"/>
    <property type="project" value="UniProtKB-SubCell"/>
</dbReference>
<organism evidence="9 10">
    <name type="scientific">Parvimonas micra</name>
    <dbReference type="NCBI Taxonomy" id="33033"/>
    <lineage>
        <taxon>Bacteria</taxon>
        <taxon>Bacillati</taxon>
        <taxon>Bacillota</taxon>
        <taxon>Tissierellia</taxon>
        <taxon>Tissierellales</taxon>
        <taxon>Peptoniphilaceae</taxon>
        <taxon>Parvimonas</taxon>
    </lineage>
</organism>
<protein>
    <recommendedName>
        <fullName evidence="3 5">Regulatory protein RecX</fullName>
    </recommendedName>
</protein>
<comment type="subcellular location">
    <subcellularLocation>
        <location evidence="1 5">Cytoplasm</location>
    </subcellularLocation>
</comment>
<sequence length="205" mass="24350">MQVVNINYSKSKEVFEVVFEDETRLLLNYNIFEKYKVSVDMDFSEDEILEIKYFSDIERAKSRAINYILGKLKTKYEVRLKLKENGFAEDVIDEVLDILEKEEYLNDKVYCEIFIEDKKKLNGYGKNKIKSLLIQKGISKNIFEGFLNEFEYDEEFDNALKMGIKKLELLSNEEDNFKKKQKIINYLAYRGFGFDVINDVLKEIL</sequence>
<dbReference type="EMBL" id="JANDZV010000001">
    <property type="protein sequence ID" value="MCZ7407204.1"/>
    <property type="molecule type" value="Genomic_DNA"/>
</dbReference>
<dbReference type="RefSeq" id="WP_269720545.1">
    <property type="nucleotide sequence ID" value="NZ_CP101408.1"/>
</dbReference>
<feature type="domain" description="RecX first three-helical" evidence="8">
    <location>
        <begin position="60"/>
        <end position="97"/>
    </location>
</feature>
<reference evidence="9" key="1">
    <citation type="submission" date="2022-07" db="EMBL/GenBank/DDBJ databases">
        <title>Parvimonas micra travels from the subgingival sulcus of the human oral cavity to the colorectal adenocarcinoma.</title>
        <authorList>
            <person name="Conde-Perez K."/>
            <person name="Buetas E."/>
            <person name="Aja-Macaya P."/>
            <person name="Martin-De Arribas E."/>
            <person name="Iglesias-Corras I."/>
            <person name="Trigo-Tasende N."/>
            <person name="Nasser-Ali M."/>
            <person name="Estevez L.S."/>
            <person name="Rumbo-Feal S."/>
            <person name="Otero-Alen B."/>
            <person name="Noguera J.F."/>
            <person name="Concha A."/>
            <person name="Pardinas-Lopez S."/>
            <person name="Carda-Dieguez M."/>
            <person name="Gomez-Randulfe I."/>
            <person name="Martinez-Lago N."/>
            <person name="Ladra S."/>
            <person name="Aparicio L.A."/>
            <person name="Bou G."/>
            <person name="Mira A."/>
            <person name="Vallejo J.A."/>
            <person name="Poza M."/>
        </authorList>
    </citation>
    <scope>NUCLEOTIDE SEQUENCE</scope>
    <source>
        <strain evidence="9">PM79KC-AC-4</strain>
    </source>
</reference>
<comment type="similarity">
    <text evidence="2 5">Belongs to the RecX family.</text>
</comment>
<evidence type="ECO:0000256" key="2">
    <source>
        <dbReference type="ARBA" id="ARBA00009695"/>
    </source>
</evidence>
<dbReference type="Pfam" id="PF21982">
    <property type="entry name" value="RecX_HTH1"/>
    <property type="match status" value="1"/>
</dbReference>
<feature type="domain" description="RecX second three-helical" evidence="6">
    <location>
        <begin position="106"/>
        <end position="142"/>
    </location>
</feature>
<feature type="domain" description="RecX third three-helical" evidence="7">
    <location>
        <begin position="153"/>
        <end position="201"/>
    </location>
</feature>
<comment type="caution">
    <text evidence="9">The sequence shown here is derived from an EMBL/GenBank/DDBJ whole genome shotgun (WGS) entry which is preliminary data.</text>
</comment>
<dbReference type="GO" id="GO:0006282">
    <property type="term" value="P:regulation of DNA repair"/>
    <property type="evidence" value="ECO:0007669"/>
    <property type="project" value="UniProtKB-UniRule"/>
</dbReference>
<proteinExistence type="inferred from homology"/>
<dbReference type="PANTHER" id="PTHR33602">
    <property type="entry name" value="REGULATORY PROTEIN RECX FAMILY PROTEIN"/>
    <property type="match status" value="1"/>
</dbReference>
<comment type="function">
    <text evidence="5">Modulates RecA activity.</text>
</comment>
<dbReference type="AlphaFoldDB" id="A0A9X3K998"/>
<gene>
    <name evidence="5" type="primary">recX</name>
    <name evidence="9" type="ORF">NND69_02310</name>
</gene>
<evidence type="ECO:0000259" key="8">
    <source>
        <dbReference type="Pfam" id="PF21982"/>
    </source>
</evidence>
<dbReference type="InterPro" id="IPR053925">
    <property type="entry name" value="RecX_HTH_3rd"/>
</dbReference>
<dbReference type="HAMAP" id="MF_01114">
    <property type="entry name" value="RecX"/>
    <property type="match status" value="1"/>
</dbReference>
<keyword evidence="4 5" id="KW-0963">Cytoplasm</keyword>
<evidence type="ECO:0000259" key="7">
    <source>
        <dbReference type="Pfam" id="PF21981"/>
    </source>
</evidence>
<dbReference type="PANTHER" id="PTHR33602:SF1">
    <property type="entry name" value="REGULATORY PROTEIN RECX FAMILY PROTEIN"/>
    <property type="match status" value="1"/>
</dbReference>
<dbReference type="Pfam" id="PF02631">
    <property type="entry name" value="RecX_HTH2"/>
    <property type="match status" value="1"/>
</dbReference>
<evidence type="ECO:0000313" key="9">
    <source>
        <dbReference type="EMBL" id="MCZ7407204.1"/>
    </source>
</evidence>
<dbReference type="InterPro" id="IPR003783">
    <property type="entry name" value="Regulatory_RecX"/>
</dbReference>
<name>A0A9X3K998_9FIRM</name>
<dbReference type="InterPro" id="IPR053924">
    <property type="entry name" value="RecX_HTH_2nd"/>
</dbReference>
<evidence type="ECO:0000256" key="3">
    <source>
        <dbReference type="ARBA" id="ARBA00018111"/>
    </source>
</evidence>
<dbReference type="Proteomes" id="UP001141458">
    <property type="component" value="Unassembled WGS sequence"/>
</dbReference>
<dbReference type="InterPro" id="IPR053926">
    <property type="entry name" value="RecX_HTH_1st"/>
</dbReference>